<feature type="region of interest" description="Disordered" evidence="1">
    <location>
        <begin position="23"/>
        <end position="133"/>
    </location>
</feature>
<organism evidence="3 4">
    <name type="scientific">Panicum virgatum</name>
    <name type="common">Blackwell switchgrass</name>
    <dbReference type="NCBI Taxonomy" id="38727"/>
    <lineage>
        <taxon>Eukaryota</taxon>
        <taxon>Viridiplantae</taxon>
        <taxon>Streptophyta</taxon>
        <taxon>Embryophyta</taxon>
        <taxon>Tracheophyta</taxon>
        <taxon>Spermatophyta</taxon>
        <taxon>Magnoliopsida</taxon>
        <taxon>Liliopsida</taxon>
        <taxon>Poales</taxon>
        <taxon>Poaceae</taxon>
        <taxon>PACMAD clade</taxon>
        <taxon>Panicoideae</taxon>
        <taxon>Panicodae</taxon>
        <taxon>Paniceae</taxon>
        <taxon>Panicinae</taxon>
        <taxon>Panicum</taxon>
        <taxon>Panicum sect. Hiantes</taxon>
    </lineage>
</organism>
<feature type="compositionally biased region" description="Pro residues" evidence="1">
    <location>
        <begin position="251"/>
        <end position="261"/>
    </location>
</feature>
<evidence type="ECO:0000313" key="3">
    <source>
        <dbReference type="EMBL" id="KAG2570506.1"/>
    </source>
</evidence>
<feature type="compositionally biased region" description="Low complexity" evidence="1">
    <location>
        <begin position="96"/>
        <end position="114"/>
    </location>
</feature>
<dbReference type="EMBL" id="CM029049">
    <property type="protein sequence ID" value="KAG2570506.1"/>
    <property type="molecule type" value="Genomic_DNA"/>
</dbReference>
<proteinExistence type="predicted"/>
<name>A0A8T0QIG4_PANVG</name>
<feature type="region of interest" description="Disordered" evidence="1">
    <location>
        <begin position="306"/>
        <end position="346"/>
    </location>
</feature>
<accession>A0A8T0QIG4</accession>
<feature type="region of interest" description="Disordered" evidence="1">
    <location>
        <begin position="183"/>
        <end position="280"/>
    </location>
</feature>
<feature type="compositionally biased region" description="Polar residues" evidence="1">
    <location>
        <begin position="204"/>
        <end position="215"/>
    </location>
</feature>
<dbReference type="Proteomes" id="UP000823388">
    <property type="component" value="Chromosome 7K"/>
</dbReference>
<dbReference type="AlphaFoldDB" id="A0A8T0QIG4"/>
<sequence>MSLLSLSCVCLTRVCLPLRCVSASPPSRRSRTKKKPLVLFPPPPPPPRALRPFPTRRSVPARPSPRFTAPSLLAPLHGSPLRPCSPSPLPRRRRSTSCTSTRSAPPHARSTSPPQRCPRRRRTRARRCDPAAARLPCLPERGRLPPLRPAPGTAARSPRLDLLRIHARGWPGVSLGARALAGVTPPPVPRQDADLPFARRQPRLSCSQRFLATSSDPPPTRAPASSLPPPPRPCRHHHRHRSVGSWSTGPPLMPSSPPHRPPSATMPYRPRQLSNRSKQPIAQVLAASAARSPSLPAPAIPAHLARQSPWQLSPANPPRCRRCLTPSPQLHRVQRPNHLASTSSTN</sequence>
<comment type="caution">
    <text evidence="3">The sequence shown here is derived from an EMBL/GenBank/DDBJ whole genome shotgun (WGS) entry which is preliminary data.</text>
</comment>
<feature type="compositionally biased region" description="Pro residues" evidence="1">
    <location>
        <begin position="216"/>
        <end position="232"/>
    </location>
</feature>
<feature type="signal peptide" evidence="2">
    <location>
        <begin position="1"/>
        <end position="23"/>
    </location>
</feature>
<feature type="chain" id="PRO_5035825505" evidence="2">
    <location>
        <begin position="24"/>
        <end position="346"/>
    </location>
</feature>
<evidence type="ECO:0000256" key="2">
    <source>
        <dbReference type="SAM" id="SignalP"/>
    </source>
</evidence>
<evidence type="ECO:0000313" key="4">
    <source>
        <dbReference type="Proteomes" id="UP000823388"/>
    </source>
</evidence>
<keyword evidence="4" id="KW-1185">Reference proteome</keyword>
<protein>
    <submittedName>
        <fullName evidence="3">Uncharacterized protein</fullName>
    </submittedName>
</protein>
<reference evidence="3" key="1">
    <citation type="submission" date="2020-05" db="EMBL/GenBank/DDBJ databases">
        <title>WGS assembly of Panicum virgatum.</title>
        <authorList>
            <person name="Lovell J.T."/>
            <person name="Jenkins J."/>
            <person name="Shu S."/>
            <person name="Juenger T.E."/>
            <person name="Schmutz J."/>
        </authorList>
    </citation>
    <scope>NUCLEOTIDE SEQUENCE</scope>
    <source>
        <strain evidence="3">AP13</strain>
    </source>
</reference>
<gene>
    <name evidence="3" type="ORF">PVAP13_7KG004754</name>
</gene>
<feature type="compositionally biased region" description="Basic residues" evidence="1">
    <location>
        <begin position="233"/>
        <end position="242"/>
    </location>
</feature>
<keyword evidence="2" id="KW-0732">Signal</keyword>
<feature type="compositionally biased region" description="Pro residues" evidence="1">
    <location>
        <begin position="39"/>
        <end position="49"/>
    </location>
</feature>
<evidence type="ECO:0000256" key="1">
    <source>
        <dbReference type="SAM" id="MobiDB-lite"/>
    </source>
</evidence>